<reference evidence="1 2" key="1">
    <citation type="submission" date="2017-09" db="EMBL/GenBank/DDBJ databases">
        <authorList>
            <person name="Bumgarner R.E."/>
        </authorList>
    </citation>
    <scope>NUCLEOTIDE SEQUENCE [LARGE SCALE GENOMIC DNA]</scope>
    <source>
        <strain evidence="1 2">T34998</strain>
    </source>
</reference>
<proteinExistence type="predicted"/>
<gene>
    <name evidence="1" type="ORF">CP880_11355</name>
</gene>
<organism evidence="1 2">
    <name type="scientific">Cutibacterium namnetense</name>
    <dbReference type="NCBI Taxonomy" id="1574624"/>
    <lineage>
        <taxon>Bacteria</taxon>
        <taxon>Bacillati</taxon>
        <taxon>Actinomycetota</taxon>
        <taxon>Actinomycetes</taxon>
        <taxon>Propionibacteriales</taxon>
        <taxon>Propionibacteriaceae</taxon>
        <taxon>Cutibacterium</taxon>
    </lineage>
</organism>
<comment type="caution">
    <text evidence="1">The sequence shown here is derived from an EMBL/GenBank/DDBJ whole genome shotgun (WGS) entry which is preliminary data.</text>
</comment>
<sequence length="314" mass="35657">MFNAFDRRDRFDLVTVVAAFYHLQDFCEALERLRGLVATGDTLATLGVAHSSTPEDLAYDAVRSIQHRYYARLRGYAEDSAPKKFDESMTYRQARRRGRTVLPGRSFPRLPFISVPRRMERLLKPVWCVQTTLYGDVVEFPVDSCQEGCASVCLRYADPADGEVVRELAARGFARFPSMRSCSIEVSWSSFDDYLQSVPSRRRVRIHRERRAVEESGLVIMEEPLTEELARESEVLKGNIDAKYHGEEARQPLTEISYSLMLARECPDKTFAVTARDADGTLRGQRRGHVCGRNPGLGDVGRRLRGVWQTAALL</sequence>
<evidence type="ECO:0000313" key="1">
    <source>
        <dbReference type="EMBL" id="REB68148.1"/>
    </source>
</evidence>
<accession>A0ABX9IAP6</accession>
<dbReference type="EMBL" id="PCZS01000005">
    <property type="protein sequence ID" value="REB68148.1"/>
    <property type="molecule type" value="Genomic_DNA"/>
</dbReference>
<dbReference type="RefSeq" id="WP_115939614.1">
    <property type="nucleotide sequence ID" value="NZ_PCZS01000005.1"/>
</dbReference>
<evidence type="ECO:0000313" key="2">
    <source>
        <dbReference type="Proteomes" id="UP000256324"/>
    </source>
</evidence>
<dbReference type="Proteomes" id="UP000256324">
    <property type="component" value="Unassembled WGS sequence"/>
</dbReference>
<protein>
    <submittedName>
        <fullName evidence="1">Uncharacterized protein</fullName>
    </submittedName>
</protein>
<name>A0ABX9IAP6_9ACTN</name>
<keyword evidence="2" id="KW-1185">Reference proteome</keyword>